<reference evidence="3 4" key="1">
    <citation type="submission" date="2023-11" db="EMBL/GenBank/DDBJ databases">
        <title>Winogradskyella pelagius sp. nov., isolated from coastal sediment.</title>
        <authorList>
            <person name="Li F."/>
        </authorList>
    </citation>
    <scope>NUCLEOTIDE SEQUENCE [LARGE SCALE GENOMIC DNA]</scope>
    <source>
        <strain evidence="3 4">KCTC 23502</strain>
    </source>
</reference>
<evidence type="ECO:0000259" key="2">
    <source>
        <dbReference type="Pfam" id="PF09968"/>
    </source>
</evidence>
<proteinExistence type="predicted"/>
<feature type="domain" description="DUF2202" evidence="2">
    <location>
        <begin position="46"/>
        <end position="204"/>
    </location>
</feature>
<dbReference type="Gene3D" id="1.20.1260.10">
    <property type="match status" value="1"/>
</dbReference>
<feature type="chain" id="PRO_5045451302" evidence="1">
    <location>
        <begin position="27"/>
        <end position="210"/>
    </location>
</feature>
<evidence type="ECO:0000256" key="1">
    <source>
        <dbReference type="SAM" id="SignalP"/>
    </source>
</evidence>
<protein>
    <submittedName>
        <fullName evidence="3">DUF2202 domain-containing protein</fullName>
    </submittedName>
</protein>
<dbReference type="Proteomes" id="UP001285855">
    <property type="component" value="Unassembled WGS sequence"/>
</dbReference>
<dbReference type="CDD" id="cd01048">
    <property type="entry name" value="Ferritin_like_AB2"/>
    <property type="match status" value="1"/>
</dbReference>
<organism evidence="3 4">
    <name type="scientific">Winogradskyella aquimaris</name>
    <dbReference type="NCBI Taxonomy" id="864074"/>
    <lineage>
        <taxon>Bacteria</taxon>
        <taxon>Pseudomonadati</taxon>
        <taxon>Bacteroidota</taxon>
        <taxon>Flavobacteriia</taxon>
        <taxon>Flavobacteriales</taxon>
        <taxon>Flavobacteriaceae</taxon>
        <taxon>Winogradskyella</taxon>
    </lineage>
</organism>
<comment type="caution">
    <text evidence="3">The sequence shown here is derived from an EMBL/GenBank/DDBJ whole genome shotgun (WGS) entry which is preliminary data.</text>
</comment>
<keyword evidence="4" id="KW-1185">Reference proteome</keyword>
<evidence type="ECO:0000313" key="3">
    <source>
        <dbReference type="EMBL" id="MDY2586848.1"/>
    </source>
</evidence>
<dbReference type="RefSeq" id="WP_320555226.1">
    <property type="nucleotide sequence ID" value="NZ_JAXDAE010000004.1"/>
</dbReference>
<dbReference type="InterPro" id="IPR012347">
    <property type="entry name" value="Ferritin-like"/>
</dbReference>
<dbReference type="SUPFAM" id="SSF47240">
    <property type="entry name" value="Ferritin-like"/>
    <property type="match status" value="1"/>
</dbReference>
<feature type="signal peptide" evidence="1">
    <location>
        <begin position="1"/>
        <end position="26"/>
    </location>
</feature>
<accession>A0ABU5EMP9</accession>
<gene>
    <name evidence="3" type="ORF">SNF14_05820</name>
</gene>
<dbReference type="InterPro" id="IPR019243">
    <property type="entry name" value="DUF2202"/>
</dbReference>
<keyword evidence="1" id="KW-0732">Signal</keyword>
<dbReference type="Pfam" id="PF09968">
    <property type="entry name" value="DUF2202"/>
    <property type="match status" value="1"/>
</dbReference>
<name>A0ABU5EMP9_9FLAO</name>
<evidence type="ECO:0000313" key="4">
    <source>
        <dbReference type="Proteomes" id="UP001285855"/>
    </source>
</evidence>
<sequence length="210" mass="23989">MKKPLSTRVTLLIVLMLSLSFLCACSDDNEENNSENTLTQNLNESDKNALLFMLEEEKLARDTYIFLNNQWSLNQFANIKNSEQMHMNAIEALLIQYNINYSILPIGEFFNQDLQNFYDQFTTEGSVSQINALKIGATIEDLDIVDLQDYIGLTTNTDLISVFNSLQCGSRNHLRSFVNGIENYGSIYEPQFLTSEDYYTIISSGHEQCN</sequence>
<dbReference type="EMBL" id="JAXDAE010000004">
    <property type="protein sequence ID" value="MDY2586848.1"/>
    <property type="molecule type" value="Genomic_DNA"/>
</dbReference>
<dbReference type="InterPro" id="IPR009078">
    <property type="entry name" value="Ferritin-like_SF"/>
</dbReference>
<dbReference type="PROSITE" id="PS51257">
    <property type="entry name" value="PROKAR_LIPOPROTEIN"/>
    <property type="match status" value="1"/>
</dbReference>